<gene>
    <name evidence="1" type="ORF">KY465_18320</name>
</gene>
<name>A0ABS6WTH4_9HYPH</name>
<accession>A0ABS6WTH4</accession>
<protein>
    <recommendedName>
        <fullName evidence="3">DUF2442 domain-containing protein</fullName>
    </recommendedName>
</protein>
<comment type="caution">
    <text evidence="1">The sequence shown here is derived from an EMBL/GenBank/DDBJ whole genome shotgun (WGS) entry which is preliminary data.</text>
</comment>
<dbReference type="RefSeq" id="WP_219203570.1">
    <property type="nucleotide sequence ID" value="NZ_JAHWQX010000009.1"/>
</dbReference>
<dbReference type="EMBL" id="JAHWQX010000009">
    <property type="protein sequence ID" value="MBW3099241.1"/>
    <property type="molecule type" value="Genomic_DNA"/>
</dbReference>
<sequence length="67" mass="7534">MTANTHTFAIGDRVVRVSVEGGAPEMLVVDFEDQYLRCSWPSLIAGVMPYEELFHPVTLKLIKKAVR</sequence>
<keyword evidence="2" id="KW-1185">Reference proteome</keyword>
<organism evidence="1 2">
    <name type="scientific">Pseudohoeflea coraliihabitans</name>
    <dbReference type="NCBI Taxonomy" id="2860393"/>
    <lineage>
        <taxon>Bacteria</taxon>
        <taxon>Pseudomonadati</taxon>
        <taxon>Pseudomonadota</taxon>
        <taxon>Alphaproteobacteria</taxon>
        <taxon>Hyphomicrobiales</taxon>
        <taxon>Rhizobiaceae</taxon>
        <taxon>Pseudohoeflea</taxon>
    </lineage>
</organism>
<reference evidence="1" key="1">
    <citation type="submission" date="2021-07" db="EMBL/GenBank/DDBJ databases">
        <title>Pseudohoeflea marina sp. nov. a polyhydroxyalcanoate-producing bacterium.</title>
        <authorList>
            <person name="Zheng W."/>
            <person name="Yu S."/>
            <person name="Huang Y."/>
        </authorList>
    </citation>
    <scope>NUCLEOTIDE SEQUENCE</scope>
    <source>
        <strain evidence="1">DP4N28-3</strain>
    </source>
</reference>
<dbReference type="Proteomes" id="UP001430804">
    <property type="component" value="Unassembled WGS sequence"/>
</dbReference>
<evidence type="ECO:0008006" key="3">
    <source>
        <dbReference type="Google" id="ProtNLM"/>
    </source>
</evidence>
<proteinExistence type="predicted"/>
<evidence type="ECO:0000313" key="2">
    <source>
        <dbReference type="Proteomes" id="UP001430804"/>
    </source>
</evidence>
<evidence type="ECO:0000313" key="1">
    <source>
        <dbReference type="EMBL" id="MBW3099241.1"/>
    </source>
</evidence>